<dbReference type="InterPro" id="IPR024607">
    <property type="entry name" value="Sulfatase_CS"/>
</dbReference>
<dbReference type="InterPro" id="IPR000917">
    <property type="entry name" value="Sulfatase_N"/>
</dbReference>
<keyword evidence="2" id="KW-0378">Hydrolase</keyword>
<feature type="domain" description="Sulfatase N-terminal" evidence="4">
    <location>
        <begin position="33"/>
        <end position="301"/>
    </location>
</feature>
<reference evidence="5 6" key="1">
    <citation type="journal article" date="2023" name="Microbiol. Resour. Announc.">
        <title>Complete Genome Sequence of Imperialibacter roseus strain P4T.</title>
        <authorList>
            <person name="Tizabi D.R."/>
            <person name="Bachvaroff T."/>
            <person name="Hill R.T."/>
        </authorList>
    </citation>
    <scope>NUCLEOTIDE SEQUENCE [LARGE SCALE GENOMIC DNA]</scope>
    <source>
        <strain evidence="5 6">P4T</strain>
    </source>
</reference>
<dbReference type="SUPFAM" id="SSF53649">
    <property type="entry name" value="Alkaline phosphatase-like"/>
    <property type="match status" value="1"/>
</dbReference>
<keyword evidence="6" id="KW-1185">Reference proteome</keyword>
<proteinExistence type="inferred from homology"/>
<evidence type="ECO:0000256" key="1">
    <source>
        <dbReference type="ARBA" id="ARBA00008779"/>
    </source>
</evidence>
<accession>A0ABZ0IR03</accession>
<dbReference type="PANTHER" id="PTHR43751:SF1">
    <property type="entry name" value="SULFATASE ATSG-RELATED"/>
    <property type="match status" value="1"/>
</dbReference>
<dbReference type="Gene3D" id="3.40.720.10">
    <property type="entry name" value="Alkaline Phosphatase, subunit A"/>
    <property type="match status" value="1"/>
</dbReference>
<feature type="signal peptide" evidence="3">
    <location>
        <begin position="1"/>
        <end position="24"/>
    </location>
</feature>
<dbReference type="PROSITE" id="PS51257">
    <property type="entry name" value="PROKAR_LIPOPROTEIN"/>
    <property type="match status" value="1"/>
</dbReference>
<dbReference type="InterPro" id="IPR017850">
    <property type="entry name" value="Alkaline_phosphatase_core_sf"/>
</dbReference>
<organism evidence="5 6">
    <name type="scientific">Imperialibacter roseus</name>
    <dbReference type="NCBI Taxonomy" id="1324217"/>
    <lineage>
        <taxon>Bacteria</taxon>
        <taxon>Pseudomonadati</taxon>
        <taxon>Bacteroidota</taxon>
        <taxon>Cytophagia</taxon>
        <taxon>Cytophagales</taxon>
        <taxon>Flammeovirgaceae</taxon>
        <taxon>Imperialibacter</taxon>
    </lineage>
</organism>
<comment type="similarity">
    <text evidence="1">Belongs to the sulfatase family.</text>
</comment>
<dbReference type="EMBL" id="CP136051">
    <property type="protein sequence ID" value="WOK07429.1"/>
    <property type="molecule type" value="Genomic_DNA"/>
</dbReference>
<dbReference type="Pfam" id="PF00884">
    <property type="entry name" value="Sulfatase"/>
    <property type="match status" value="1"/>
</dbReference>
<evidence type="ECO:0000259" key="4">
    <source>
        <dbReference type="Pfam" id="PF00884"/>
    </source>
</evidence>
<name>A0ABZ0IR03_9BACT</name>
<dbReference type="InterPro" id="IPR052701">
    <property type="entry name" value="GAG_Ulvan_Degrading_Sulfatases"/>
</dbReference>
<evidence type="ECO:0000256" key="3">
    <source>
        <dbReference type="SAM" id="SignalP"/>
    </source>
</evidence>
<dbReference type="CDD" id="cd16027">
    <property type="entry name" value="SGSH"/>
    <property type="match status" value="1"/>
</dbReference>
<evidence type="ECO:0000256" key="2">
    <source>
        <dbReference type="ARBA" id="ARBA00022801"/>
    </source>
</evidence>
<protein>
    <submittedName>
        <fullName evidence="5">Sulfatase</fullName>
    </submittedName>
</protein>
<sequence length="508" mass="56868">MKNSFLIILSILLAISCTPESQPAKEVPAVKQPNVLFLIADDWSYPHAGIYGDPVVRTPTFDRIAREGALFQNAYTAAPSCSPSRAAILTGRFPHQLESAGNLWSVFPKKFANWVTILGENGYFTGKTRKGWGPGDFKAGGYTDNPAGKDFASFEEFFAQKPAGTPFSFWFGSTDPHRDYVPNTGVQTGMSLNDVIVPAFLPDLPCVRNDILDYYFEVERFDRESGRILKMLEEAGELDNTIVVMTSDNGMPFPRAKANLYEYGAHMPLAMRFPSKIAEGTVITEFTNAVDFAPTFVEAAGLDASMFTTGSSLWPLLAGGTDSKDRSRGYSERERHANVRAGDLSYPSRSVRTEQYLYIKNFMPDRWPAGDPTTHQSVGQYGDVDNSITKYLIMAMEGKAAETTPDYFNLTFAKRQPEELYDIKKDPFQLHNLALDPEYRSTMSSLQADLQQWMESTGDLRATDPLTIYWDTVLYTPNYQFHDFDLAEGIEGYAIARPFTKEEIPCLE</sequence>
<dbReference type="Proteomes" id="UP001302349">
    <property type="component" value="Chromosome"/>
</dbReference>
<feature type="chain" id="PRO_5046330985" evidence="3">
    <location>
        <begin position="25"/>
        <end position="508"/>
    </location>
</feature>
<gene>
    <name evidence="5" type="ORF">RT717_02180</name>
</gene>
<dbReference type="PANTHER" id="PTHR43751">
    <property type="entry name" value="SULFATASE"/>
    <property type="match status" value="1"/>
</dbReference>
<dbReference type="RefSeq" id="WP_317490107.1">
    <property type="nucleotide sequence ID" value="NZ_CP136051.1"/>
</dbReference>
<evidence type="ECO:0000313" key="5">
    <source>
        <dbReference type="EMBL" id="WOK07429.1"/>
    </source>
</evidence>
<dbReference type="PROSITE" id="PS00523">
    <property type="entry name" value="SULFATASE_1"/>
    <property type="match status" value="1"/>
</dbReference>
<keyword evidence="3" id="KW-0732">Signal</keyword>
<evidence type="ECO:0000313" key="6">
    <source>
        <dbReference type="Proteomes" id="UP001302349"/>
    </source>
</evidence>